<dbReference type="EMBL" id="UINC01034194">
    <property type="protein sequence ID" value="SVB24663.1"/>
    <property type="molecule type" value="Genomic_DNA"/>
</dbReference>
<reference evidence="1" key="1">
    <citation type="submission" date="2018-05" db="EMBL/GenBank/DDBJ databases">
        <authorList>
            <person name="Lanie J.A."/>
            <person name="Ng W.-L."/>
            <person name="Kazmierczak K.M."/>
            <person name="Andrzejewski T.M."/>
            <person name="Davidsen T.M."/>
            <person name="Wayne K.J."/>
            <person name="Tettelin H."/>
            <person name="Glass J.I."/>
            <person name="Rusch D."/>
            <person name="Podicherti R."/>
            <person name="Tsui H.-C.T."/>
            <person name="Winkler M.E."/>
        </authorList>
    </citation>
    <scope>NUCLEOTIDE SEQUENCE</scope>
</reference>
<evidence type="ECO:0000313" key="1">
    <source>
        <dbReference type="EMBL" id="SVB24663.1"/>
    </source>
</evidence>
<name>A0A382CH18_9ZZZZ</name>
<dbReference type="AlphaFoldDB" id="A0A382CH18"/>
<protein>
    <submittedName>
        <fullName evidence="1">Uncharacterized protein</fullName>
    </submittedName>
</protein>
<sequence>MGNVSHVKAKTFTAVSADTTAICANQTNSGSGSMTLTDTGAAGVLVPGNLGTTVTIISTTGTTNAGITFDVTGMDINGDSASQTAITGPAGSATVTTTQVFVSVTSITHSGTCTDVSCGITATTTGTGVVFAGRTRIRGMHIVPSSAEGIIDFKNGSSSGTKVLEMGVYTDQTPVDPYIPDNGVLFKDGAMVNIGATDLADNITVFYDG</sequence>
<organism evidence="1">
    <name type="scientific">marine metagenome</name>
    <dbReference type="NCBI Taxonomy" id="408172"/>
    <lineage>
        <taxon>unclassified sequences</taxon>
        <taxon>metagenomes</taxon>
        <taxon>ecological metagenomes</taxon>
    </lineage>
</organism>
<proteinExistence type="predicted"/>
<gene>
    <name evidence="1" type="ORF">METZ01_LOCUS177517</name>
</gene>
<accession>A0A382CH18</accession>